<evidence type="ECO:0000313" key="4">
    <source>
        <dbReference type="Proteomes" id="UP000480178"/>
    </source>
</evidence>
<organism evidence="3 4">
    <name type="scientific">Rhodocytophaga rosea</name>
    <dbReference type="NCBI Taxonomy" id="2704465"/>
    <lineage>
        <taxon>Bacteria</taxon>
        <taxon>Pseudomonadati</taxon>
        <taxon>Bacteroidota</taxon>
        <taxon>Cytophagia</taxon>
        <taxon>Cytophagales</taxon>
        <taxon>Rhodocytophagaceae</taxon>
        <taxon>Rhodocytophaga</taxon>
    </lineage>
</organism>
<dbReference type="KEGG" id="rhoz:GXP67_29600"/>
<feature type="transmembrane region" description="Helical" evidence="1">
    <location>
        <begin position="239"/>
        <end position="261"/>
    </location>
</feature>
<dbReference type="InterPro" id="IPR011990">
    <property type="entry name" value="TPR-like_helical_dom_sf"/>
</dbReference>
<dbReference type="SUPFAM" id="SSF48452">
    <property type="entry name" value="TPR-like"/>
    <property type="match status" value="1"/>
</dbReference>
<keyword evidence="2" id="KW-0732">Signal</keyword>
<reference evidence="3 4" key="1">
    <citation type="submission" date="2020-01" db="EMBL/GenBank/DDBJ databases">
        <authorList>
            <person name="Kim M.K."/>
        </authorList>
    </citation>
    <scope>NUCLEOTIDE SEQUENCE [LARGE SCALE GENOMIC DNA]</scope>
    <source>
        <strain evidence="3 4">172606-1</strain>
    </source>
</reference>
<gene>
    <name evidence="3" type="ORF">GXP67_29600</name>
</gene>
<proteinExistence type="predicted"/>
<dbReference type="RefSeq" id="WP_162446489.1">
    <property type="nucleotide sequence ID" value="NZ_CP048222.1"/>
</dbReference>
<dbReference type="Proteomes" id="UP000480178">
    <property type="component" value="Chromosome"/>
</dbReference>
<keyword evidence="1" id="KW-0812">Transmembrane</keyword>
<dbReference type="AlphaFoldDB" id="A0A6C0GSL8"/>
<evidence type="ECO:0000256" key="1">
    <source>
        <dbReference type="SAM" id="Phobius"/>
    </source>
</evidence>
<protein>
    <recommendedName>
        <fullName evidence="5">DUF5683 domain-containing protein</fullName>
    </recommendedName>
</protein>
<feature type="signal peptide" evidence="2">
    <location>
        <begin position="1"/>
        <end position="23"/>
    </location>
</feature>
<feature type="chain" id="PRO_5025498945" description="DUF5683 domain-containing protein" evidence="2">
    <location>
        <begin position="24"/>
        <end position="289"/>
    </location>
</feature>
<keyword evidence="4" id="KW-1185">Reference proteome</keyword>
<keyword evidence="1" id="KW-0472">Membrane</keyword>
<accession>A0A6C0GSL8</accession>
<name>A0A6C0GSL8_9BACT</name>
<keyword evidence="1" id="KW-1133">Transmembrane helix</keyword>
<evidence type="ECO:0008006" key="5">
    <source>
        <dbReference type="Google" id="ProtNLM"/>
    </source>
</evidence>
<dbReference type="EMBL" id="CP048222">
    <property type="protein sequence ID" value="QHT70512.1"/>
    <property type="molecule type" value="Genomic_DNA"/>
</dbReference>
<evidence type="ECO:0000256" key="2">
    <source>
        <dbReference type="SAM" id="SignalP"/>
    </source>
</evidence>
<sequence length="289" mass="33178">MNQIHHVCLKVFLVLLTYVPVAAQTTETEENVRFLNYLMESKQFTDAIFLSRQLISQPAYQNYAPAYYAGFAHYNLRQLDSAAWYLGQVSRQSNFFMKSRFFQGLSFAYLNKPAEAIQVFSGISTQDSLLSELQIFEQAGMALLQKKYATFDTLSQQFTQKYYPYSKQESNLLDYRQQLLKVKRRSPVVAGLLSAAVPGAGKVYAGQLGQGVAIFLQNTIFALQAWEGYRKDGPRSARFLIYSGLFTVFYIGNVWGSVLSVQIKRQEMYERINNQILFDMHIPLRTIFN</sequence>
<evidence type="ECO:0000313" key="3">
    <source>
        <dbReference type="EMBL" id="QHT70512.1"/>
    </source>
</evidence>